<evidence type="ECO:0000256" key="1">
    <source>
        <dbReference type="ARBA" id="ARBA00008779"/>
    </source>
</evidence>
<dbReference type="EMBL" id="FNFO01000001">
    <property type="protein sequence ID" value="SDJ98080.1"/>
    <property type="molecule type" value="Genomic_DNA"/>
</dbReference>
<feature type="domain" description="Sulfatase N-terminal" evidence="5">
    <location>
        <begin position="37"/>
        <end position="462"/>
    </location>
</feature>
<dbReference type="InterPro" id="IPR017850">
    <property type="entry name" value="Alkaline_phosphatase_core_sf"/>
</dbReference>
<dbReference type="CDD" id="cd16025">
    <property type="entry name" value="PAS_like"/>
    <property type="match status" value="1"/>
</dbReference>
<evidence type="ECO:0000256" key="4">
    <source>
        <dbReference type="ARBA" id="ARBA00022837"/>
    </source>
</evidence>
<dbReference type="GO" id="GO:0004065">
    <property type="term" value="F:arylsulfatase activity"/>
    <property type="evidence" value="ECO:0007669"/>
    <property type="project" value="TreeGrafter"/>
</dbReference>
<keyword evidence="4" id="KW-0106">Calcium</keyword>
<keyword evidence="2" id="KW-0479">Metal-binding</keyword>
<evidence type="ECO:0000313" key="7">
    <source>
        <dbReference type="Proteomes" id="UP000198510"/>
    </source>
</evidence>
<evidence type="ECO:0000256" key="2">
    <source>
        <dbReference type="ARBA" id="ARBA00022723"/>
    </source>
</evidence>
<dbReference type="PROSITE" id="PS00149">
    <property type="entry name" value="SULFATASE_2"/>
    <property type="match status" value="1"/>
</dbReference>
<evidence type="ECO:0000313" key="6">
    <source>
        <dbReference type="EMBL" id="SDJ98080.1"/>
    </source>
</evidence>
<evidence type="ECO:0000256" key="3">
    <source>
        <dbReference type="ARBA" id="ARBA00022801"/>
    </source>
</evidence>
<evidence type="ECO:0000259" key="5">
    <source>
        <dbReference type="Pfam" id="PF00884"/>
    </source>
</evidence>
<dbReference type="Proteomes" id="UP000198510">
    <property type="component" value="Unassembled WGS sequence"/>
</dbReference>
<dbReference type="RefSeq" id="WP_089678710.1">
    <property type="nucleotide sequence ID" value="NZ_FNFO01000001.1"/>
</dbReference>
<keyword evidence="7" id="KW-1185">Reference proteome</keyword>
<reference evidence="6 7" key="1">
    <citation type="submission" date="2016-10" db="EMBL/GenBank/DDBJ databases">
        <authorList>
            <person name="de Groot N.N."/>
        </authorList>
    </citation>
    <scope>NUCLEOTIDE SEQUENCE [LARGE SCALE GENOMIC DNA]</scope>
    <source>
        <strain evidence="6 7">DSM 25186</strain>
    </source>
</reference>
<accession>A0A1G8Y7L1</accession>
<dbReference type="STRING" id="1075417.SAMN05421823_101575"/>
<dbReference type="Pfam" id="PF00884">
    <property type="entry name" value="Sulfatase"/>
    <property type="match status" value="1"/>
</dbReference>
<keyword evidence="3" id="KW-0378">Hydrolase</keyword>
<sequence length="570" mass="64212">MKPRFFLATPVLLGLLGSCGTGTSTSENRETTSDRRPNLVLIMADDLGYSDLGCYGGEVQTPNLDQLAANGLRFTQFYNTSRCCPTRASLLTGLYNHQAGIGDMTTETNQPGYRGHLVESSVTLAEVLQEAGYHTGMVGKWHVANTIVQDDPEAQLAWLNHQEFHPEFSPLEQYPVNRGFEKYYGNLWGVVDFFDPFSLVNGTEAVRDVPDDYYHTDAINDSASAYIRQFSQDDRPFFLYVAHTAPHWPLQALPEDIARYEDTYTAGWDAIREARYRRLVELGLIDSTRYPLSPRWKEELTWDANPDREWDARAMAVHAAMVDRMDQGLGRMIATLKETGEWDNTLILFLSDNGASPEDCMRYGPGFDRPGQTRDGEPIAYPVDKRLDALPGPQTTFASIGERWANVANTPFRYWKMESYEGGVHTPMIAHWPDGITARKGSITSQVGHVMDFMATFVELAQTQYPTTYRNRNITPMAGVSLVPILKGETREGHPVLFNEHMGGRYVRRGAWKQVALDATSDWELYRISEDGAETRNLAAQHPDVVQALDSLWQEWAQTHDVLPKPGARP</sequence>
<comment type="similarity">
    <text evidence="1">Belongs to the sulfatase family.</text>
</comment>
<dbReference type="Gene3D" id="3.30.1120.10">
    <property type="match status" value="1"/>
</dbReference>
<dbReference type="PROSITE" id="PS51257">
    <property type="entry name" value="PROKAR_LIPOPROTEIN"/>
    <property type="match status" value="1"/>
</dbReference>
<dbReference type="FunFam" id="3.40.720.10:FF:000047">
    <property type="entry name" value="Arylsulfatase"/>
    <property type="match status" value="1"/>
</dbReference>
<gene>
    <name evidence="6" type="ORF">SAMN05421823_101575</name>
</gene>
<dbReference type="PANTHER" id="PTHR42693">
    <property type="entry name" value="ARYLSULFATASE FAMILY MEMBER"/>
    <property type="match status" value="1"/>
</dbReference>
<dbReference type="GO" id="GO:0046872">
    <property type="term" value="F:metal ion binding"/>
    <property type="evidence" value="ECO:0007669"/>
    <property type="project" value="UniProtKB-KW"/>
</dbReference>
<dbReference type="InterPro" id="IPR000917">
    <property type="entry name" value="Sulfatase_N"/>
</dbReference>
<dbReference type="PANTHER" id="PTHR42693:SF53">
    <property type="entry name" value="ENDO-4-O-SULFATASE"/>
    <property type="match status" value="1"/>
</dbReference>
<dbReference type="SUPFAM" id="SSF53649">
    <property type="entry name" value="Alkaline phosphatase-like"/>
    <property type="match status" value="1"/>
</dbReference>
<dbReference type="Gene3D" id="3.40.720.10">
    <property type="entry name" value="Alkaline Phosphatase, subunit A"/>
    <property type="match status" value="1"/>
</dbReference>
<name>A0A1G8Y7L1_9BACT</name>
<dbReference type="InterPro" id="IPR050738">
    <property type="entry name" value="Sulfatase"/>
</dbReference>
<organism evidence="6 7">
    <name type="scientific">Catalinimonas alkaloidigena</name>
    <dbReference type="NCBI Taxonomy" id="1075417"/>
    <lineage>
        <taxon>Bacteria</taxon>
        <taxon>Pseudomonadati</taxon>
        <taxon>Bacteroidota</taxon>
        <taxon>Cytophagia</taxon>
        <taxon>Cytophagales</taxon>
        <taxon>Catalimonadaceae</taxon>
        <taxon>Catalinimonas</taxon>
    </lineage>
</organism>
<dbReference type="AlphaFoldDB" id="A0A1G8Y7L1"/>
<dbReference type="InterPro" id="IPR024607">
    <property type="entry name" value="Sulfatase_CS"/>
</dbReference>
<protein>
    <submittedName>
        <fullName evidence="6">Arylsulfatase</fullName>
    </submittedName>
</protein>
<dbReference type="OrthoDB" id="9764377at2"/>
<proteinExistence type="inferred from homology"/>